<sequence length="196" mass="22044">MIVNAVVEGSSDIGVAHALIVASGHEVGTEYEKGGKTRFDPDIPKYAMAARYGPDRAWLILRDSDGECPVHLRSSLFGSADQEPEPDNFLLRIVHTMSEGWYLGDPEGVAAYFRVPQNKIPHAPEDVSDPKRLLLQLSLKHSPQTLRQRFVRKDVSPGPEFTTMMNDFARHHWDIRRAAGKVPSLRRALDRLNQLH</sequence>
<protein>
    <submittedName>
        <fullName evidence="1">Uncharacterized protein</fullName>
    </submittedName>
</protein>
<evidence type="ECO:0000313" key="2">
    <source>
        <dbReference type="Proteomes" id="UP000193309"/>
    </source>
</evidence>
<proteinExistence type="predicted"/>
<dbReference type="AlphaFoldDB" id="A0A1X7JDG0"/>
<dbReference type="STRING" id="1610489.SAMN06295981_1418"/>
<evidence type="ECO:0000313" key="1">
    <source>
        <dbReference type="EMBL" id="SMG25150.1"/>
    </source>
</evidence>
<gene>
    <name evidence="1" type="ORF">SAMN06295981_1418</name>
</gene>
<name>A0A1X7JDG0_9CORY</name>
<dbReference type="RefSeq" id="WP_085549544.1">
    <property type="nucleotide sequence ID" value="NZ_FXAR01000004.1"/>
</dbReference>
<keyword evidence="2" id="KW-1185">Reference proteome</keyword>
<reference evidence="2" key="1">
    <citation type="submission" date="2017-04" db="EMBL/GenBank/DDBJ databases">
        <authorList>
            <person name="Varghese N."/>
            <person name="Submissions S."/>
        </authorList>
    </citation>
    <scope>NUCLEOTIDE SEQUENCE [LARGE SCALE GENOMIC DNA]</scope>
    <source>
        <strain evidence="2">VDS</strain>
    </source>
</reference>
<dbReference type="OrthoDB" id="4376397at2"/>
<accession>A0A1X7JDG0</accession>
<organism evidence="1 2">
    <name type="scientific">Corynebacterium pollutisoli</name>
    <dbReference type="NCBI Taxonomy" id="1610489"/>
    <lineage>
        <taxon>Bacteria</taxon>
        <taxon>Bacillati</taxon>
        <taxon>Actinomycetota</taxon>
        <taxon>Actinomycetes</taxon>
        <taxon>Mycobacteriales</taxon>
        <taxon>Corynebacteriaceae</taxon>
        <taxon>Corynebacterium</taxon>
    </lineage>
</organism>
<dbReference type="EMBL" id="FXAR01000004">
    <property type="protein sequence ID" value="SMG25150.1"/>
    <property type="molecule type" value="Genomic_DNA"/>
</dbReference>
<dbReference type="Proteomes" id="UP000193309">
    <property type="component" value="Unassembled WGS sequence"/>
</dbReference>